<dbReference type="InterPro" id="IPR050347">
    <property type="entry name" value="Bact_Beta-galactosidase"/>
</dbReference>
<reference evidence="8" key="1">
    <citation type="journal article" date="2014" name="Int. J. Syst. Evol. Microbiol.">
        <title>Complete genome sequence of Corynebacterium casei LMG S-19264T (=DSM 44701T), isolated from a smear-ripened cheese.</title>
        <authorList>
            <consortium name="US DOE Joint Genome Institute (JGI-PGF)"/>
            <person name="Walter F."/>
            <person name="Albersmeier A."/>
            <person name="Kalinowski J."/>
            <person name="Ruckert C."/>
        </authorList>
    </citation>
    <scope>NUCLEOTIDE SEQUENCE</scope>
    <source>
        <strain evidence="8">CGMCC 1.15448</strain>
    </source>
</reference>
<evidence type="ECO:0000256" key="4">
    <source>
        <dbReference type="ARBA" id="ARBA00022801"/>
    </source>
</evidence>
<dbReference type="EMBL" id="BMJC01000008">
    <property type="protein sequence ID" value="GGB24623.1"/>
    <property type="molecule type" value="Genomic_DNA"/>
</dbReference>
<dbReference type="PANTHER" id="PTHR46323">
    <property type="entry name" value="BETA-GALACTOSIDASE"/>
    <property type="match status" value="1"/>
</dbReference>
<keyword evidence="9" id="KW-1185">Reference proteome</keyword>
<evidence type="ECO:0000256" key="2">
    <source>
        <dbReference type="ARBA" id="ARBA00007401"/>
    </source>
</evidence>
<dbReference type="Gene3D" id="2.60.120.260">
    <property type="entry name" value="Galactose-binding domain-like"/>
    <property type="match status" value="1"/>
</dbReference>
<dbReference type="RefSeq" id="WP_188937983.1">
    <property type="nucleotide sequence ID" value="NZ_BMJC01000008.1"/>
</dbReference>
<dbReference type="AlphaFoldDB" id="A0A8J2XW95"/>
<dbReference type="GO" id="GO:0005990">
    <property type="term" value="P:lactose catabolic process"/>
    <property type="evidence" value="ECO:0007669"/>
    <property type="project" value="TreeGrafter"/>
</dbReference>
<protein>
    <recommendedName>
        <fullName evidence="3">beta-galactosidase</fullName>
        <ecNumber evidence="3">3.2.1.23</ecNumber>
    </recommendedName>
</protein>
<dbReference type="Pfam" id="PF02837">
    <property type="entry name" value="Glyco_hydro_2_N"/>
    <property type="match status" value="1"/>
</dbReference>
<evidence type="ECO:0000259" key="6">
    <source>
        <dbReference type="Pfam" id="PF02836"/>
    </source>
</evidence>
<keyword evidence="4" id="KW-0378">Hydrolase</keyword>
<evidence type="ECO:0000256" key="1">
    <source>
        <dbReference type="ARBA" id="ARBA00001412"/>
    </source>
</evidence>
<name>A0A8J2XW95_9BACT</name>
<sequence length="936" mass="104601">MKRLFLYLTFMGVLRVLAQEQTIDLSGKWAFAIDSLDKGVAGKWYAKPLADSVVLPGSMTTNGKGDEVTVHTPWTGSIEDSSWFFAPQYAAYRQPGAIKVPFWLQPVKYYKGAAWYRKEVIVPRSWKGKHITLFMERCHWKTTVWIDDHYIGSQNSLATPHVYDLGATLTSGKHTIALRVDNRVQDVNPGENAHSITDHTQTNWNGVTGSLYLSAKPVVHLEDVQLFPDIDRKQVVAVVRVTKGTPGIVTLRCSSYSPDSTKLPAISRKYSIADSGKITITYPMGDNLLLWDEFYPQLYSMDVSVGTASGERDRKRIWFGMRRFSTSGTQFTINGRVTFLRGTLDCAVWPLTGYPATDVASWIRVFSVCKSYGLNHIRFHSWCPPEAAFQAADIVGLYLQIECCAWANEGATIGDGLPLDQYIYDESNRIVKAYGNHPSFCMMTYGNEPAGKHLTSYLTAFVKYWKEKDPRRLYTSAAGWPVIRESDYNCTPDPRIQHWGDGLHSIINSRPPQTAYDWDSIIAPWPQPTVSHEIGEWCVYPDFKEMDAYRGILKPKNFEIFRETLRQHGMDRLADSFLLASGKLQVLCYKADIEAALRTKGFGGFQLLGLSDFPGQGTALVGVVNAFWKGKGYTDERAFSRFCNAVVPLARFPKMVYTNDEQLSVPLEVANFGPTPLPNEAILWKITNDKGQILFAGVFPARDIPIGNGIRAGEISVSLHQVREASRLTVQVSIADHANSWEIFVYPSSLPAPTPGDILVTSKMDEQAIGVLDRGGKVLLTLEKGSLDKGGNIAMGFSSIFWNTAWTGGQPPVTLGILCDPRHPALQEFPTEYYSNVEWWDAMSHGSAIRLDSVSAGIEPIVRVIDDWVTARPLGLVFECSVGKGKLLVSGVDLLTDRQARPEARQLLLSLLKYMRGEAFRPEVRVDVERIRGLVR</sequence>
<dbReference type="Pfam" id="PF02836">
    <property type="entry name" value="Glyco_hydro_2_C"/>
    <property type="match status" value="1"/>
</dbReference>
<dbReference type="EC" id="3.2.1.23" evidence="3"/>
<accession>A0A8J2XW95</accession>
<dbReference type="InterPro" id="IPR008979">
    <property type="entry name" value="Galactose-bd-like_sf"/>
</dbReference>
<dbReference type="GO" id="GO:0004565">
    <property type="term" value="F:beta-galactosidase activity"/>
    <property type="evidence" value="ECO:0007669"/>
    <property type="project" value="UniProtKB-EC"/>
</dbReference>
<evidence type="ECO:0000259" key="7">
    <source>
        <dbReference type="Pfam" id="PF02837"/>
    </source>
</evidence>
<reference evidence="8" key="2">
    <citation type="submission" date="2020-09" db="EMBL/GenBank/DDBJ databases">
        <authorList>
            <person name="Sun Q."/>
            <person name="Zhou Y."/>
        </authorList>
    </citation>
    <scope>NUCLEOTIDE SEQUENCE</scope>
    <source>
        <strain evidence="8">CGMCC 1.15448</strain>
    </source>
</reference>
<evidence type="ECO:0000256" key="3">
    <source>
        <dbReference type="ARBA" id="ARBA00012756"/>
    </source>
</evidence>
<dbReference type="Proteomes" id="UP000607559">
    <property type="component" value="Unassembled WGS sequence"/>
</dbReference>
<proteinExistence type="inferred from homology"/>
<dbReference type="InterPro" id="IPR006103">
    <property type="entry name" value="Glyco_hydro_2_cat"/>
</dbReference>
<comment type="similarity">
    <text evidence="2">Belongs to the glycosyl hydrolase 2 family.</text>
</comment>
<evidence type="ECO:0000256" key="5">
    <source>
        <dbReference type="ARBA" id="ARBA00023295"/>
    </source>
</evidence>
<dbReference type="SUPFAM" id="SSF49785">
    <property type="entry name" value="Galactose-binding domain-like"/>
    <property type="match status" value="1"/>
</dbReference>
<feature type="domain" description="Glycosyl hydrolases family 2 sugar binding" evidence="7">
    <location>
        <begin position="25"/>
        <end position="217"/>
    </location>
</feature>
<organism evidence="8 9">
    <name type="scientific">Puia dinghuensis</name>
    <dbReference type="NCBI Taxonomy" id="1792502"/>
    <lineage>
        <taxon>Bacteria</taxon>
        <taxon>Pseudomonadati</taxon>
        <taxon>Bacteroidota</taxon>
        <taxon>Chitinophagia</taxon>
        <taxon>Chitinophagales</taxon>
        <taxon>Chitinophagaceae</taxon>
        <taxon>Puia</taxon>
    </lineage>
</organism>
<comment type="caution">
    <text evidence="8">The sequence shown here is derived from an EMBL/GenBank/DDBJ whole genome shotgun (WGS) entry which is preliminary data.</text>
</comment>
<dbReference type="GO" id="GO:0009341">
    <property type="term" value="C:beta-galactosidase complex"/>
    <property type="evidence" value="ECO:0007669"/>
    <property type="project" value="TreeGrafter"/>
</dbReference>
<dbReference type="SUPFAM" id="SSF51445">
    <property type="entry name" value="(Trans)glycosidases"/>
    <property type="match status" value="1"/>
</dbReference>
<feature type="domain" description="Glycoside hydrolase family 2 catalytic" evidence="6">
    <location>
        <begin position="329"/>
        <end position="475"/>
    </location>
</feature>
<comment type="catalytic activity">
    <reaction evidence="1">
        <text>Hydrolysis of terminal non-reducing beta-D-galactose residues in beta-D-galactosides.</text>
        <dbReference type="EC" id="3.2.1.23"/>
    </reaction>
</comment>
<gene>
    <name evidence="8" type="ORF">GCM10011511_55700</name>
</gene>
<dbReference type="PANTHER" id="PTHR46323:SF2">
    <property type="entry name" value="BETA-GALACTOSIDASE"/>
    <property type="match status" value="1"/>
</dbReference>
<dbReference type="InterPro" id="IPR006104">
    <property type="entry name" value="Glyco_hydro_2_N"/>
</dbReference>
<evidence type="ECO:0000313" key="9">
    <source>
        <dbReference type="Proteomes" id="UP000607559"/>
    </source>
</evidence>
<dbReference type="InterPro" id="IPR017853">
    <property type="entry name" value="GH"/>
</dbReference>
<dbReference type="Gene3D" id="3.20.20.80">
    <property type="entry name" value="Glycosidases"/>
    <property type="match status" value="1"/>
</dbReference>
<keyword evidence="5" id="KW-0326">Glycosidase</keyword>
<evidence type="ECO:0000313" key="8">
    <source>
        <dbReference type="EMBL" id="GGB24623.1"/>
    </source>
</evidence>